<organism evidence="2 3">
    <name type="scientific">Rotaria magnacalcarata</name>
    <dbReference type="NCBI Taxonomy" id="392030"/>
    <lineage>
        <taxon>Eukaryota</taxon>
        <taxon>Metazoa</taxon>
        <taxon>Spiralia</taxon>
        <taxon>Gnathifera</taxon>
        <taxon>Rotifera</taxon>
        <taxon>Eurotatoria</taxon>
        <taxon>Bdelloidea</taxon>
        <taxon>Philodinida</taxon>
        <taxon>Philodinidae</taxon>
        <taxon>Rotaria</taxon>
    </lineage>
</organism>
<sequence>MRLPSTVTLQTFVTNRCQVNVSLPYVGHYIVAIQIEDFPSNFSTISLSSVPVQFILYEFDSYNTVTACMPPPIITNILPWSTVNGGNINALIGVQFSGVVIARTGCDNDTNTYIASFITESPSGMQKSSFPYAWTTVPYYAMNLTWTPVIDQLGSTFTFCATVIDENGYSSQSYCINFLVGPAMTETISTTTTSVTATTTSVTTTTTTSSTSTSNISTDLDARLEQAKIPNAQTLHNEVSFNTVPRSPQSDRFSYESFSNIELNGANVITTSFFSGSTKSLATGPVEYFGTSKPYPNLFNNGSILAPVYSKQQMRRLT</sequence>
<evidence type="ECO:0000313" key="4">
    <source>
        <dbReference type="Proteomes" id="UP000663866"/>
    </source>
</evidence>
<dbReference type="Proteomes" id="UP000663842">
    <property type="component" value="Unassembled WGS sequence"/>
</dbReference>
<keyword evidence="4" id="KW-1185">Reference proteome</keyword>
<dbReference type="Proteomes" id="UP000663866">
    <property type="component" value="Unassembled WGS sequence"/>
</dbReference>
<evidence type="ECO:0000313" key="2">
    <source>
        <dbReference type="EMBL" id="CAF4050276.1"/>
    </source>
</evidence>
<evidence type="ECO:0000313" key="3">
    <source>
        <dbReference type="Proteomes" id="UP000663842"/>
    </source>
</evidence>
<proteinExistence type="predicted"/>
<dbReference type="EMBL" id="CAJOBG010002245">
    <property type="protein sequence ID" value="CAF3993761.1"/>
    <property type="molecule type" value="Genomic_DNA"/>
</dbReference>
<gene>
    <name evidence="1" type="ORF">OVN521_LOCUS14641</name>
    <name evidence="2" type="ORF">UXM345_LOCUS19178</name>
</gene>
<name>A0A819RTI3_9BILA</name>
<comment type="caution">
    <text evidence="2">The sequence shown here is derived from an EMBL/GenBank/DDBJ whole genome shotgun (WGS) entry which is preliminary data.</text>
</comment>
<reference evidence="2" key="1">
    <citation type="submission" date="2021-02" db="EMBL/GenBank/DDBJ databases">
        <authorList>
            <person name="Nowell W R."/>
        </authorList>
    </citation>
    <scope>NUCLEOTIDE SEQUENCE</scope>
</reference>
<evidence type="ECO:0000313" key="1">
    <source>
        <dbReference type="EMBL" id="CAF3993761.1"/>
    </source>
</evidence>
<protein>
    <submittedName>
        <fullName evidence="2">Uncharacterized protein</fullName>
    </submittedName>
</protein>
<dbReference type="EMBL" id="CAJOBF010002684">
    <property type="protein sequence ID" value="CAF4050276.1"/>
    <property type="molecule type" value="Genomic_DNA"/>
</dbReference>
<dbReference type="AlphaFoldDB" id="A0A819RTI3"/>
<accession>A0A819RTI3</accession>